<keyword evidence="3" id="KW-1185">Reference proteome</keyword>
<feature type="transmembrane region" description="Helical" evidence="1">
    <location>
        <begin position="295"/>
        <end position="317"/>
    </location>
</feature>
<reference evidence="2 3" key="1">
    <citation type="submission" date="2014-12" db="EMBL/GenBank/DDBJ databases">
        <title>Draft genome sequences of 10 type strains of Lactococcus.</title>
        <authorList>
            <person name="Sun Z."/>
            <person name="Zhong Z."/>
            <person name="Liu W."/>
            <person name="Zhang W."/>
            <person name="Zhang H."/>
        </authorList>
    </citation>
    <scope>NUCLEOTIDE SEQUENCE [LARGE SCALE GENOMIC DNA]</scope>
    <source>
        <strain evidence="2 3">JCM 16395</strain>
    </source>
</reference>
<keyword evidence="1" id="KW-0812">Transmembrane</keyword>
<feature type="transmembrane region" description="Helical" evidence="1">
    <location>
        <begin position="245"/>
        <end position="263"/>
    </location>
</feature>
<sequence length="427" mass="48861">MLVIGFLAVFITPPLTMGDEGYHLSRSYNLFSTKAPESMSNPQVRAKEFEAIGLSTEGKINPTFYKKLITKKVDLQNDGVRFSVYSKWNNTFGPLDFMHLPAAIGVLIARLIYPSLGIMDYGGRIANLLFFAFAFYFLIKKNKYAKWSMILLFVIGGIQKIFSPSYDVLSFLVFAAFVVNLFDLAQLPTIREVSLKKAIYTAFLTCSFYFIKTNYVFAIFAFLGLPMFYRPIIKKLKSLKISGKFSLSALILGIIFIATYFVNKKIPIFTIIKKFIENYMNVEMMSNNAKQMWQIVPTTLPGFINIIFILILFIVMMGEFKVSWSKGTVIFFSMTYLVNWLGIFAGFFIENAALASANLQGRYLSPFMFLFVPFVQNLGRKFNFTMSDKAIKKLSVWTIITISILYLCITFYRSYILHVTPTWTNNA</sequence>
<accession>A0A2A5RLH7</accession>
<feature type="transmembrane region" description="Helical" evidence="1">
    <location>
        <begin position="394"/>
        <end position="412"/>
    </location>
</feature>
<dbReference type="InterPro" id="IPR018674">
    <property type="entry name" value="DUF2142_membrane"/>
</dbReference>
<protein>
    <recommendedName>
        <fullName evidence="4">DUF2142 domain-containing protein</fullName>
    </recommendedName>
</protein>
<evidence type="ECO:0000313" key="2">
    <source>
        <dbReference type="EMBL" id="PCS00111.1"/>
    </source>
</evidence>
<evidence type="ECO:0000313" key="3">
    <source>
        <dbReference type="Proteomes" id="UP000218181"/>
    </source>
</evidence>
<keyword evidence="1" id="KW-0472">Membrane</keyword>
<name>A0A2A5RLH7_9LACT</name>
<dbReference type="STRING" id="1291764.GCA_001311235_02627"/>
<dbReference type="Proteomes" id="UP000218181">
    <property type="component" value="Unassembled WGS sequence"/>
</dbReference>
<dbReference type="EMBL" id="JXJU01000005">
    <property type="protein sequence ID" value="PCS00111.1"/>
    <property type="molecule type" value="Genomic_DNA"/>
</dbReference>
<organism evidence="2 3">
    <name type="scientific">Lactococcus fujiensis JCM 16395</name>
    <dbReference type="NCBI Taxonomy" id="1291764"/>
    <lineage>
        <taxon>Bacteria</taxon>
        <taxon>Bacillati</taxon>
        <taxon>Bacillota</taxon>
        <taxon>Bacilli</taxon>
        <taxon>Lactobacillales</taxon>
        <taxon>Streptococcaceae</taxon>
        <taxon>Lactococcus</taxon>
    </lineage>
</organism>
<evidence type="ECO:0000256" key="1">
    <source>
        <dbReference type="SAM" id="Phobius"/>
    </source>
</evidence>
<dbReference type="AlphaFoldDB" id="A0A2A5RLH7"/>
<feature type="transmembrane region" description="Helical" evidence="1">
    <location>
        <begin position="144"/>
        <end position="162"/>
    </location>
</feature>
<feature type="transmembrane region" description="Helical" evidence="1">
    <location>
        <begin position="361"/>
        <end position="379"/>
    </location>
</feature>
<proteinExistence type="predicted"/>
<keyword evidence="1" id="KW-1133">Transmembrane helix</keyword>
<gene>
    <name evidence="2" type="ORF">RT41_GL001422</name>
</gene>
<feature type="transmembrane region" description="Helical" evidence="1">
    <location>
        <begin position="168"/>
        <end position="187"/>
    </location>
</feature>
<feature type="transmembrane region" description="Helical" evidence="1">
    <location>
        <begin position="329"/>
        <end position="349"/>
    </location>
</feature>
<feature type="transmembrane region" description="Helical" evidence="1">
    <location>
        <begin position="121"/>
        <end position="139"/>
    </location>
</feature>
<evidence type="ECO:0008006" key="4">
    <source>
        <dbReference type="Google" id="ProtNLM"/>
    </source>
</evidence>
<feature type="transmembrane region" description="Helical" evidence="1">
    <location>
        <begin position="199"/>
        <end position="225"/>
    </location>
</feature>
<dbReference type="Pfam" id="PF09913">
    <property type="entry name" value="DUF2142"/>
    <property type="match status" value="1"/>
</dbReference>
<comment type="caution">
    <text evidence="2">The sequence shown here is derived from an EMBL/GenBank/DDBJ whole genome shotgun (WGS) entry which is preliminary data.</text>
</comment>